<keyword evidence="1" id="KW-0472">Membrane</keyword>
<reference evidence="4" key="1">
    <citation type="submission" date="2023-03" db="EMBL/GenBank/DDBJ databases">
        <title>Andean soil-derived lignocellulolytic bacterial consortium as a source of novel taxa and putative plastic-active enzymes.</title>
        <authorList>
            <person name="Diaz-Garcia L."/>
            <person name="Chuvochina M."/>
            <person name="Feuerriegel G."/>
            <person name="Bunk B."/>
            <person name="Sproer C."/>
            <person name="Streit W.R."/>
            <person name="Rodriguez L.M."/>
            <person name="Overmann J."/>
            <person name="Jimenez D.J."/>
        </authorList>
    </citation>
    <scope>NUCLEOTIDE SEQUENCE</scope>
    <source>
        <strain evidence="4">MAG 7</strain>
    </source>
</reference>
<dbReference type="Gene3D" id="3.55.50.30">
    <property type="match status" value="1"/>
</dbReference>
<proteinExistence type="predicted"/>
<dbReference type="Pfam" id="PF04773">
    <property type="entry name" value="FecR"/>
    <property type="match status" value="1"/>
</dbReference>
<dbReference type="EMBL" id="CP119311">
    <property type="protein sequence ID" value="WEK36349.1"/>
    <property type="molecule type" value="Genomic_DNA"/>
</dbReference>
<evidence type="ECO:0000259" key="2">
    <source>
        <dbReference type="Pfam" id="PF04773"/>
    </source>
</evidence>
<dbReference type="AlphaFoldDB" id="A0AAJ6BHY2"/>
<dbReference type="PANTHER" id="PTHR30273:SF2">
    <property type="entry name" value="PROTEIN FECR"/>
    <property type="match status" value="1"/>
</dbReference>
<dbReference type="PANTHER" id="PTHR30273">
    <property type="entry name" value="PERIPLASMIC SIGNAL SENSOR AND SIGMA FACTOR ACTIVATOR FECR-RELATED"/>
    <property type="match status" value="1"/>
</dbReference>
<dbReference type="Pfam" id="PF16344">
    <property type="entry name" value="FecR_C"/>
    <property type="match status" value="1"/>
</dbReference>
<dbReference type="Proteomes" id="UP001220610">
    <property type="component" value="Chromosome"/>
</dbReference>
<gene>
    <name evidence="4" type="ORF">P0Y53_02450</name>
</gene>
<feature type="domain" description="FecR protein" evidence="2">
    <location>
        <begin position="114"/>
        <end position="209"/>
    </location>
</feature>
<keyword evidence="1" id="KW-1133">Transmembrane helix</keyword>
<feature type="transmembrane region" description="Helical" evidence="1">
    <location>
        <begin position="78"/>
        <end position="99"/>
    </location>
</feature>
<dbReference type="InterPro" id="IPR012373">
    <property type="entry name" value="Ferrdict_sens_TM"/>
</dbReference>
<dbReference type="PIRSF" id="PIRSF018266">
    <property type="entry name" value="FecR"/>
    <property type="match status" value="1"/>
</dbReference>
<evidence type="ECO:0000259" key="3">
    <source>
        <dbReference type="Pfam" id="PF16344"/>
    </source>
</evidence>
<accession>A0AAJ6BHY2</accession>
<dbReference type="GO" id="GO:0016989">
    <property type="term" value="F:sigma factor antagonist activity"/>
    <property type="evidence" value="ECO:0007669"/>
    <property type="project" value="TreeGrafter"/>
</dbReference>
<feature type="domain" description="Protein FecR C-terminal" evidence="3">
    <location>
        <begin position="253"/>
        <end position="319"/>
    </location>
</feature>
<keyword evidence="1" id="KW-0812">Transmembrane</keyword>
<organism evidence="4 5">
    <name type="scientific">Candidatus Pseudobacter hemicellulosilyticus</name>
    <dbReference type="NCBI Taxonomy" id="3121375"/>
    <lineage>
        <taxon>Bacteria</taxon>
        <taxon>Pseudomonadati</taxon>
        <taxon>Bacteroidota</taxon>
        <taxon>Chitinophagia</taxon>
        <taxon>Chitinophagales</taxon>
        <taxon>Chitinophagaceae</taxon>
        <taxon>Pseudobacter</taxon>
    </lineage>
</organism>
<dbReference type="Gene3D" id="2.60.120.1440">
    <property type="match status" value="1"/>
</dbReference>
<protein>
    <submittedName>
        <fullName evidence="4">FecR domain-containing protein</fullName>
    </submittedName>
</protein>
<evidence type="ECO:0000313" key="4">
    <source>
        <dbReference type="EMBL" id="WEK36349.1"/>
    </source>
</evidence>
<sequence>MTHHDLQEAVKRYLSGQATDADLRLFEEWFRITEHGTDRLPAAHRAAVEARLLPRLSAIAGTAAARTGKKALHRISRYWVRVAALVVGLMATAVTGYYFRSRLLDFIDPVKQQTMAAGMYETKQLILPDSTIVILNAGASISYPDHFRDDKRQLTLQGEAFFAVAPLAGKPFIVQTSTVAVQVLGTSFLVNDGPASAGVSVSVLTGKVRVNKAHQQLGILTPGKQLLLDKGTGIATLRNADLALAAAWTNNLFAFHETPLKEVFSNIQRRFQVQIITTEGITDKLFTGTFSNKDSLDDILLALELSTGVHVKKIGHKTIDIR</sequence>
<dbReference type="InterPro" id="IPR006860">
    <property type="entry name" value="FecR"/>
</dbReference>
<evidence type="ECO:0000256" key="1">
    <source>
        <dbReference type="SAM" id="Phobius"/>
    </source>
</evidence>
<evidence type="ECO:0000313" key="5">
    <source>
        <dbReference type="Proteomes" id="UP001220610"/>
    </source>
</evidence>
<name>A0AAJ6BHY2_9BACT</name>
<dbReference type="InterPro" id="IPR032508">
    <property type="entry name" value="FecR_C"/>
</dbReference>